<sequence length="172" mass="19599">MTSVWKPFAVEASWEPARVSSRSSSPSCCFFFLAAIFLFGLRPGNLRFVVRVFRSDLLLLRHGNSEIQEGKSEFRIRIISRRSIRDGLREMLLVLNYLICFWCGIPLIWSSLPVFAIFAEKEKVLGQMTYNSLSNRAPVLRRLLGLDSHIASSFSLFVIKFAVQARALSGFM</sequence>
<gene>
    <name evidence="2" type="ORF">Ahy_A10g046816</name>
</gene>
<keyword evidence="1" id="KW-0812">Transmembrane</keyword>
<evidence type="ECO:0000313" key="2">
    <source>
        <dbReference type="EMBL" id="RYR32220.1"/>
    </source>
</evidence>
<reference evidence="2 3" key="1">
    <citation type="submission" date="2019-01" db="EMBL/GenBank/DDBJ databases">
        <title>Sequencing of cultivated peanut Arachis hypogaea provides insights into genome evolution and oil improvement.</title>
        <authorList>
            <person name="Chen X."/>
        </authorList>
    </citation>
    <scope>NUCLEOTIDE SEQUENCE [LARGE SCALE GENOMIC DNA]</scope>
    <source>
        <strain evidence="3">cv. Fuhuasheng</strain>
        <tissue evidence="2">Leaves</tissue>
    </source>
</reference>
<feature type="transmembrane region" description="Helical" evidence="1">
    <location>
        <begin position="23"/>
        <end position="41"/>
    </location>
</feature>
<protein>
    <submittedName>
        <fullName evidence="2">Uncharacterized protein</fullName>
    </submittedName>
</protein>
<organism evidence="2 3">
    <name type="scientific">Arachis hypogaea</name>
    <name type="common">Peanut</name>
    <dbReference type="NCBI Taxonomy" id="3818"/>
    <lineage>
        <taxon>Eukaryota</taxon>
        <taxon>Viridiplantae</taxon>
        <taxon>Streptophyta</taxon>
        <taxon>Embryophyta</taxon>
        <taxon>Tracheophyta</taxon>
        <taxon>Spermatophyta</taxon>
        <taxon>Magnoliopsida</taxon>
        <taxon>eudicotyledons</taxon>
        <taxon>Gunneridae</taxon>
        <taxon>Pentapetalae</taxon>
        <taxon>rosids</taxon>
        <taxon>fabids</taxon>
        <taxon>Fabales</taxon>
        <taxon>Fabaceae</taxon>
        <taxon>Papilionoideae</taxon>
        <taxon>50 kb inversion clade</taxon>
        <taxon>dalbergioids sensu lato</taxon>
        <taxon>Dalbergieae</taxon>
        <taxon>Pterocarpus clade</taxon>
        <taxon>Arachis</taxon>
    </lineage>
</organism>
<dbReference type="AlphaFoldDB" id="A0A445B0P3"/>
<dbReference type="Proteomes" id="UP000289738">
    <property type="component" value="Chromosome A10"/>
</dbReference>
<name>A0A445B0P3_ARAHY</name>
<evidence type="ECO:0000313" key="3">
    <source>
        <dbReference type="Proteomes" id="UP000289738"/>
    </source>
</evidence>
<dbReference type="EMBL" id="SDMP01000010">
    <property type="protein sequence ID" value="RYR32220.1"/>
    <property type="molecule type" value="Genomic_DNA"/>
</dbReference>
<keyword evidence="1" id="KW-1133">Transmembrane helix</keyword>
<proteinExistence type="predicted"/>
<keyword evidence="1" id="KW-0472">Membrane</keyword>
<evidence type="ECO:0000256" key="1">
    <source>
        <dbReference type="SAM" id="Phobius"/>
    </source>
</evidence>
<keyword evidence="3" id="KW-1185">Reference proteome</keyword>
<feature type="transmembrane region" description="Helical" evidence="1">
    <location>
        <begin position="91"/>
        <end position="119"/>
    </location>
</feature>
<accession>A0A445B0P3</accession>
<comment type="caution">
    <text evidence="2">The sequence shown here is derived from an EMBL/GenBank/DDBJ whole genome shotgun (WGS) entry which is preliminary data.</text>
</comment>